<sequence length="262" mass="29201">MYRRLLAVVISASFLPLTGISFAADGESLPAEAAHNHRGGEKRIILENGEDAVITLWKPDLTTEPLTLEHGGVTLPKTGMDNYHVILAEKDWGDHKEVVIRYEYRHGPPSKQSPSRLTAQQKTEFEIVPAPIPREHYRYHSQQRWGFVVRFEGQPVGGLEVELQTSNGSHLSVTSDAEGRVEFLIPDDFPGVVKGERDRRLGQFSVSSEYHQGDRRYTTQLSADYRVSPSHWQSTRLGLLIVGFGFIAGSVIGRVKKGGDGK</sequence>
<gene>
    <name evidence="2" type="ORF">KME65_07070</name>
</gene>
<comment type="caution">
    <text evidence="2">The sequence shown here is derived from an EMBL/GenBank/DDBJ whole genome shotgun (WGS) entry which is preliminary data.</text>
</comment>
<keyword evidence="1" id="KW-0732">Signal</keyword>
<dbReference type="Proteomes" id="UP000770889">
    <property type="component" value="Unassembled WGS sequence"/>
</dbReference>
<accession>A0A944QUN9</accession>
<proteinExistence type="predicted"/>
<dbReference type="AlphaFoldDB" id="A0A944QUN9"/>
<protein>
    <submittedName>
        <fullName evidence="2">DUF4198 domain-containing protein</fullName>
    </submittedName>
</protein>
<evidence type="ECO:0000313" key="3">
    <source>
        <dbReference type="Proteomes" id="UP000770889"/>
    </source>
</evidence>
<organism evidence="2 3">
    <name type="scientific">Candidatus Thiodiazotropha taylori</name>
    <dbReference type="NCBI Taxonomy" id="2792791"/>
    <lineage>
        <taxon>Bacteria</taxon>
        <taxon>Pseudomonadati</taxon>
        <taxon>Pseudomonadota</taxon>
        <taxon>Gammaproteobacteria</taxon>
        <taxon>Chromatiales</taxon>
        <taxon>Sedimenticolaceae</taxon>
        <taxon>Candidatus Thiodiazotropha</taxon>
    </lineage>
</organism>
<dbReference type="EMBL" id="JAHHGM010000005">
    <property type="protein sequence ID" value="MBT2988711.1"/>
    <property type="molecule type" value="Genomic_DNA"/>
</dbReference>
<reference evidence="2 3" key="1">
    <citation type="submission" date="2021-05" db="EMBL/GenBank/DDBJ databases">
        <title>Genetic and Functional Diversity in Clade A Lucinid endosymbionts from the Bahamas.</title>
        <authorList>
            <person name="Giani N.M."/>
            <person name="Engel A.S."/>
            <person name="Campbell B.J."/>
        </authorList>
    </citation>
    <scope>NUCLEOTIDE SEQUENCE [LARGE SCALE GENOMIC DNA]</scope>
    <source>
        <strain evidence="2">LUC16012Gg_MoonRockCtena</strain>
    </source>
</reference>
<name>A0A944QUN9_9GAMM</name>
<evidence type="ECO:0000313" key="2">
    <source>
        <dbReference type="EMBL" id="MBT2988711.1"/>
    </source>
</evidence>
<feature type="chain" id="PRO_5037981645" evidence="1">
    <location>
        <begin position="24"/>
        <end position="262"/>
    </location>
</feature>
<feature type="signal peptide" evidence="1">
    <location>
        <begin position="1"/>
        <end position="23"/>
    </location>
</feature>
<evidence type="ECO:0000256" key="1">
    <source>
        <dbReference type="SAM" id="SignalP"/>
    </source>
</evidence>